<dbReference type="AlphaFoldDB" id="A0A7J7K5C5"/>
<dbReference type="PROSITE" id="PS50089">
    <property type="entry name" value="ZF_RING_2"/>
    <property type="match status" value="1"/>
</dbReference>
<dbReference type="Proteomes" id="UP000593567">
    <property type="component" value="Unassembled WGS sequence"/>
</dbReference>
<organism evidence="6 7">
    <name type="scientific">Bugula neritina</name>
    <name type="common">Brown bryozoan</name>
    <name type="synonym">Sertularia neritina</name>
    <dbReference type="NCBI Taxonomy" id="10212"/>
    <lineage>
        <taxon>Eukaryota</taxon>
        <taxon>Metazoa</taxon>
        <taxon>Spiralia</taxon>
        <taxon>Lophotrochozoa</taxon>
        <taxon>Bryozoa</taxon>
        <taxon>Gymnolaemata</taxon>
        <taxon>Cheilostomatida</taxon>
        <taxon>Flustrina</taxon>
        <taxon>Buguloidea</taxon>
        <taxon>Bugulidae</taxon>
        <taxon>Bugula</taxon>
    </lineage>
</organism>
<dbReference type="GO" id="GO:0061630">
    <property type="term" value="F:ubiquitin protein ligase activity"/>
    <property type="evidence" value="ECO:0007669"/>
    <property type="project" value="InterPro"/>
</dbReference>
<comment type="caution">
    <text evidence="6">The sequence shown here is derived from an EMBL/GenBank/DDBJ whole genome shotgun (WGS) entry which is preliminary data.</text>
</comment>
<gene>
    <name evidence="6" type="ORF">EB796_008297</name>
</gene>
<dbReference type="GO" id="GO:0008270">
    <property type="term" value="F:zinc ion binding"/>
    <property type="evidence" value="ECO:0007669"/>
    <property type="project" value="UniProtKB-KW"/>
</dbReference>
<evidence type="ECO:0000256" key="1">
    <source>
        <dbReference type="ARBA" id="ARBA00022771"/>
    </source>
</evidence>
<evidence type="ECO:0000259" key="5">
    <source>
        <dbReference type="PROSITE" id="PS50089"/>
    </source>
</evidence>
<accession>A0A7J7K5C5</accession>
<dbReference type="CDD" id="cd16620">
    <property type="entry name" value="vRING-HC-C4C4_RBBP6"/>
    <property type="match status" value="1"/>
</dbReference>
<dbReference type="OrthoDB" id="106784at2759"/>
<dbReference type="EMBL" id="VXIV02001354">
    <property type="protein sequence ID" value="KAF6033393.1"/>
    <property type="molecule type" value="Genomic_DNA"/>
</dbReference>
<protein>
    <recommendedName>
        <fullName evidence="5">RING-type domain-containing protein</fullName>
    </recommendedName>
</protein>
<feature type="domain" description="RING-type" evidence="5">
    <location>
        <begin position="72"/>
        <end position="113"/>
    </location>
</feature>
<evidence type="ECO:0000313" key="6">
    <source>
        <dbReference type="EMBL" id="KAF6033393.1"/>
    </source>
</evidence>
<evidence type="ECO:0000313" key="7">
    <source>
        <dbReference type="Proteomes" id="UP000593567"/>
    </source>
</evidence>
<dbReference type="PANTHER" id="PTHR15439">
    <property type="entry name" value="RETINOBLASTOMA-BINDING PROTEIN 6"/>
    <property type="match status" value="1"/>
</dbReference>
<dbReference type="InterPro" id="IPR013083">
    <property type="entry name" value="Znf_RING/FYVE/PHD"/>
</dbReference>
<dbReference type="GO" id="GO:0005634">
    <property type="term" value="C:nucleus"/>
    <property type="evidence" value="ECO:0007669"/>
    <property type="project" value="TreeGrafter"/>
</dbReference>
<dbReference type="GO" id="GO:0006511">
    <property type="term" value="P:ubiquitin-dependent protein catabolic process"/>
    <property type="evidence" value="ECO:0007669"/>
    <property type="project" value="TreeGrafter"/>
</dbReference>
<sequence length="330" mass="35674">MPPKRSRIRYGHGIPIDFMVPALSDAPGAVLTKYGYAVVKKDAEAYVEAAERKSKQAKVELPEIEVPTNFICPICDEVMTDAVKTSCCATHFCDACVRNALVADDEKSCPNCDTIEYPDSLQPNIVLRNAIKVFSNKTRFGVKVIRKSSHSKGESSNASTSKADTKAVSTAPHKLSVDQEDTKVIGATVAVTTAESTNILPSTQTMTSTPSVNTAIALAVSGYQTVLYKSYVMPESLSNVSQHDSVTAISALHCGFDCMSEEGCYGLAYDWLTKKCSTKSCVNPNLYSEGQSVGYDFYIRADIGDSFSNLLARNETLISLTLTESSSFSL</sequence>
<evidence type="ECO:0000256" key="2">
    <source>
        <dbReference type="ARBA" id="ARBA00022833"/>
    </source>
</evidence>
<evidence type="ECO:0000256" key="4">
    <source>
        <dbReference type="SAM" id="MobiDB-lite"/>
    </source>
</evidence>
<dbReference type="Gene3D" id="3.30.40.10">
    <property type="entry name" value="Zinc/RING finger domain, C3HC4 (zinc finger)"/>
    <property type="match status" value="1"/>
</dbReference>
<dbReference type="GO" id="GO:0006397">
    <property type="term" value="P:mRNA processing"/>
    <property type="evidence" value="ECO:0007669"/>
    <property type="project" value="InterPro"/>
</dbReference>
<evidence type="ECO:0000256" key="3">
    <source>
        <dbReference type="PROSITE-ProRule" id="PRU00175"/>
    </source>
</evidence>
<name>A0A7J7K5C5_BUGNE</name>
<dbReference type="SUPFAM" id="SSF57850">
    <property type="entry name" value="RING/U-box"/>
    <property type="match status" value="1"/>
</dbReference>
<keyword evidence="2" id="KW-0862">Zinc</keyword>
<keyword evidence="1 3" id="KW-0863">Zinc-finger</keyword>
<dbReference type="GO" id="GO:0016567">
    <property type="term" value="P:protein ubiquitination"/>
    <property type="evidence" value="ECO:0007669"/>
    <property type="project" value="InterPro"/>
</dbReference>
<feature type="region of interest" description="Disordered" evidence="4">
    <location>
        <begin position="151"/>
        <end position="172"/>
    </location>
</feature>
<keyword evidence="7" id="KW-1185">Reference proteome</keyword>
<dbReference type="InterPro" id="IPR001841">
    <property type="entry name" value="Znf_RING"/>
</dbReference>
<dbReference type="InterPro" id="IPR033489">
    <property type="entry name" value="RBBP6"/>
</dbReference>
<proteinExistence type="predicted"/>
<reference evidence="6" key="1">
    <citation type="submission" date="2020-06" db="EMBL/GenBank/DDBJ databases">
        <title>Draft genome of Bugula neritina, a colonial animal packing powerful symbionts and potential medicines.</title>
        <authorList>
            <person name="Rayko M."/>
        </authorList>
    </citation>
    <scope>NUCLEOTIDE SEQUENCE [LARGE SCALE GENOMIC DNA]</scope>
    <source>
        <strain evidence="6">Kwan_BN1</strain>
    </source>
</reference>
<dbReference type="PANTHER" id="PTHR15439:SF0">
    <property type="entry name" value="CELL DIVISION CYCLE AND APOPTOSIS REGULATOR PROTEIN 1-RELATED"/>
    <property type="match status" value="1"/>
</dbReference>
<keyword evidence="1 3" id="KW-0479">Metal-binding</keyword>